<evidence type="ECO:0000313" key="2">
    <source>
        <dbReference type="EMBL" id="KAF6027094.1"/>
    </source>
</evidence>
<dbReference type="AlphaFoldDB" id="A0A7J7JNC3"/>
<accession>A0A7J7JNC3</accession>
<dbReference type="Pfam" id="PF10521">
    <property type="entry name" value="Tti2"/>
    <property type="match status" value="1"/>
</dbReference>
<proteinExistence type="inferred from homology"/>
<keyword evidence="3" id="KW-1185">Reference proteome</keyword>
<comment type="similarity">
    <text evidence="1">Belongs to the TTI2 family.</text>
</comment>
<dbReference type="PANTHER" id="PTHR32226">
    <property type="entry name" value="TELO2-INTERACTING PROTEIN 2"/>
    <property type="match status" value="1"/>
</dbReference>
<dbReference type="GO" id="GO:0110078">
    <property type="term" value="C:TTT Hsp90 cochaperone complex"/>
    <property type="evidence" value="ECO:0007669"/>
    <property type="project" value="InterPro"/>
</dbReference>
<dbReference type="Gene3D" id="1.25.10.10">
    <property type="entry name" value="Leucine-rich Repeat Variant"/>
    <property type="match status" value="1"/>
</dbReference>
<dbReference type="SUPFAM" id="SSF48371">
    <property type="entry name" value="ARM repeat"/>
    <property type="match status" value="1"/>
</dbReference>
<dbReference type="InterPro" id="IPR018870">
    <property type="entry name" value="Tti2"/>
</dbReference>
<sequence length="279" mass="31845">MMCSLYTWYCKELSFPLVSEYLDILLPPSLHLVDSYIDEMKVIGVECLSHIMKESGKAELRWHGRSGVILDALLKLTYSKHEPLLVILHPALIQILEVLDTDSNSARSSPGENIYRSLLSDMYLEDNLALRRSYAYSMKLYIMYMKGNIVKHLKETMKIVLNYLEDSCGSSELTRLTMLEILSLLFETAQPRIVKYYKETVKILLRLVVDTAVLPLESDTRNTILLKIASLLKHVHKNNNNFVLPTLEALTGALPEFPNHVEEGNILASTIIFLKSEIK</sequence>
<name>A0A7J7JNC3_BUGNE</name>
<dbReference type="GO" id="GO:0005634">
    <property type="term" value="C:nucleus"/>
    <property type="evidence" value="ECO:0007669"/>
    <property type="project" value="TreeGrafter"/>
</dbReference>
<evidence type="ECO:0000256" key="1">
    <source>
        <dbReference type="ARBA" id="ARBA00034736"/>
    </source>
</evidence>
<dbReference type="Proteomes" id="UP000593567">
    <property type="component" value="Unassembled WGS sequence"/>
</dbReference>
<evidence type="ECO:0000313" key="3">
    <source>
        <dbReference type="Proteomes" id="UP000593567"/>
    </source>
</evidence>
<dbReference type="OrthoDB" id="6417021at2759"/>
<dbReference type="EMBL" id="VXIV02002148">
    <property type="protein sequence ID" value="KAF6027094.1"/>
    <property type="molecule type" value="Genomic_DNA"/>
</dbReference>
<gene>
    <name evidence="2" type="ORF">EB796_014599</name>
</gene>
<dbReference type="PANTHER" id="PTHR32226:SF2">
    <property type="entry name" value="TELO2-INTERACTING PROTEIN 2"/>
    <property type="match status" value="1"/>
</dbReference>
<reference evidence="2" key="1">
    <citation type="submission" date="2020-06" db="EMBL/GenBank/DDBJ databases">
        <title>Draft genome of Bugula neritina, a colonial animal packing powerful symbionts and potential medicines.</title>
        <authorList>
            <person name="Rayko M."/>
        </authorList>
    </citation>
    <scope>NUCLEOTIDE SEQUENCE [LARGE SCALE GENOMIC DNA]</scope>
    <source>
        <strain evidence="2">Kwan_BN1</strain>
    </source>
</reference>
<protein>
    <submittedName>
        <fullName evidence="2">TTI2</fullName>
    </submittedName>
</protein>
<comment type="caution">
    <text evidence="2">The sequence shown here is derived from an EMBL/GenBank/DDBJ whole genome shotgun (WGS) entry which is preliminary data.</text>
</comment>
<dbReference type="InterPro" id="IPR011989">
    <property type="entry name" value="ARM-like"/>
</dbReference>
<dbReference type="InterPro" id="IPR016024">
    <property type="entry name" value="ARM-type_fold"/>
</dbReference>
<organism evidence="2 3">
    <name type="scientific">Bugula neritina</name>
    <name type="common">Brown bryozoan</name>
    <name type="synonym">Sertularia neritina</name>
    <dbReference type="NCBI Taxonomy" id="10212"/>
    <lineage>
        <taxon>Eukaryota</taxon>
        <taxon>Metazoa</taxon>
        <taxon>Spiralia</taxon>
        <taxon>Lophotrochozoa</taxon>
        <taxon>Bryozoa</taxon>
        <taxon>Gymnolaemata</taxon>
        <taxon>Cheilostomatida</taxon>
        <taxon>Flustrina</taxon>
        <taxon>Buguloidea</taxon>
        <taxon>Bugulidae</taxon>
        <taxon>Bugula</taxon>
    </lineage>
</organism>
<dbReference type="GO" id="GO:0005829">
    <property type="term" value="C:cytosol"/>
    <property type="evidence" value="ECO:0007669"/>
    <property type="project" value="TreeGrafter"/>
</dbReference>